<dbReference type="Proteomes" id="UP001264980">
    <property type="component" value="Unassembled WGS sequence"/>
</dbReference>
<feature type="domain" description="SnoaL-like" evidence="1">
    <location>
        <begin position="20"/>
        <end position="137"/>
    </location>
</feature>
<reference evidence="2 3" key="1">
    <citation type="submission" date="2023-07" db="EMBL/GenBank/DDBJ databases">
        <title>Sorghum-associated microbial communities from plants grown in Nebraska, USA.</title>
        <authorList>
            <person name="Schachtman D."/>
        </authorList>
    </citation>
    <scope>NUCLEOTIDE SEQUENCE [LARGE SCALE GENOMIC DNA]</scope>
    <source>
        <strain evidence="2 3">BE57</strain>
    </source>
</reference>
<accession>A0ABU1R0V4</accession>
<dbReference type="InterPro" id="IPR037401">
    <property type="entry name" value="SnoaL-like"/>
</dbReference>
<dbReference type="CDD" id="cd00531">
    <property type="entry name" value="NTF2_like"/>
    <property type="match status" value="1"/>
</dbReference>
<dbReference type="Pfam" id="PF13577">
    <property type="entry name" value="SnoaL_4"/>
    <property type="match status" value="1"/>
</dbReference>
<evidence type="ECO:0000313" key="2">
    <source>
        <dbReference type="EMBL" id="MDR6806529.1"/>
    </source>
</evidence>
<organism evidence="2 3">
    <name type="scientific">Dyadobacter fermentans</name>
    <dbReference type="NCBI Taxonomy" id="94254"/>
    <lineage>
        <taxon>Bacteria</taxon>
        <taxon>Pseudomonadati</taxon>
        <taxon>Bacteroidota</taxon>
        <taxon>Cytophagia</taxon>
        <taxon>Cytophagales</taxon>
        <taxon>Spirosomataceae</taxon>
        <taxon>Dyadobacter</taxon>
    </lineage>
</organism>
<dbReference type="RefSeq" id="WP_309985411.1">
    <property type="nucleotide sequence ID" value="NZ_JAVDTI010000003.1"/>
</dbReference>
<gene>
    <name evidence="2" type="ORF">J2W84_003577</name>
</gene>
<name>A0ABU1R0V4_9BACT</name>
<dbReference type="SUPFAM" id="SSF54427">
    <property type="entry name" value="NTF2-like"/>
    <property type="match status" value="1"/>
</dbReference>
<proteinExistence type="predicted"/>
<protein>
    <submittedName>
        <fullName evidence="2">Ketosteroid isomerase-like protein</fullName>
    </submittedName>
</protein>
<sequence length="149" mass="16899">MSAANSILSIQSDPAAYIGIHQLILRYTDVINLRDWEALPEIFANGAVWRALSPVNLQFTGLEVIRKSIPESVAKTEYLIQFATGTIIELESDSRAMVRSHLAEFGRFKETGQALQAIGIFRDIVVKQNDLWKFQERIFELRFPTSLSE</sequence>
<keyword evidence="3" id="KW-1185">Reference proteome</keyword>
<dbReference type="Gene3D" id="3.10.450.50">
    <property type="match status" value="1"/>
</dbReference>
<dbReference type="InterPro" id="IPR032710">
    <property type="entry name" value="NTF2-like_dom_sf"/>
</dbReference>
<evidence type="ECO:0000259" key="1">
    <source>
        <dbReference type="Pfam" id="PF13577"/>
    </source>
</evidence>
<comment type="caution">
    <text evidence="2">The sequence shown here is derived from an EMBL/GenBank/DDBJ whole genome shotgun (WGS) entry which is preliminary data.</text>
</comment>
<dbReference type="EMBL" id="JAVDTI010000003">
    <property type="protein sequence ID" value="MDR6806529.1"/>
    <property type="molecule type" value="Genomic_DNA"/>
</dbReference>
<evidence type="ECO:0000313" key="3">
    <source>
        <dbReference type="Proteomes" id="UP001264980"/>
    </source>
</evidence>